<evidence type="ECO:0000256" key="5">
    <source>
        <dbReference type="ARBA" id="ARBA00039938"/>
    </source>
</evidence>
<evidence type="ECO:0000256" key="1">
    <source>
        <dbReference type="ARBA" id="ARBA00004496"/>
    </source>
</evidence>
<dbReference type="PANTHER" id="PTHR33677">
    <property type="entry name" value="TRANSCRIPTIONAL REPRESSOR FRMR-RELATED"/>
    <property type="match status" value="1"/>
</dbReference>
<organism evidence="7">
    <name type="scientific">uncultured organism</name>
    <dbReference type="NCBI Taxonomy" id="155900"/>
    <lineage>
        <taxon>unclassified sequences</taxon>
        <taxon>environmental samples</taxon>
    </lineage>
</organism>
<evidence type="ECO:0000313" key="7">
    <source>
        <dbReference type="EMBL" id="QEA05671.1"/>
    </source>
</evidence>
<dbReference type="PANTHER" id="PTHR33677:SF4">
    <property type="entry name" value="COPPER-SENSING TRANSCRIPTIONAL REPRESSOR CSOR"/>
    <property type="match status" value="1"/>
</dbReference>
<dbReference type="CDD" id="cd10151">
    <property type="entry name" value="TthCsoR-like_DUF156"/>
    <property type="match status" value="1"/>
</dbReference>
<name>A0A5B8RAN6_9ZZZZ</name>
<sequence length="98" mass="11164">MSEAETHCGLQLDDGVREDARRRLLSLRGHVDGIARMLERDEIYCVDVLKQIKAVEGALGKVGDLVLRSHLRNHVTTAHERGDTDRIVEELMDVLKYR</sequence>
<dbReference type="GO" id="GO:0046872">
    <property type="term" value="F:metal ion binding"/>
    <property type="evidence" value="ECO:0007669"/>
    <property type="project" value="UniProtKB-KW"/>
</dbReference>
<comment type="subunit">
    <text evidence="2">Homodimer.</text>
</comment>
<keyword evidence="3" id="KW-0963">Cytoplasm</keyword>
<comment type="subcellular location">
    <subcellularLocation>
        <location evidence="1">Cytoplasm</location>
    </subcellularLocation>
</comment>
<dbReference type="Pfam" id="PF02583">
    <property type="entry name" value="Trns_repr_metal"/>
    <property type="match status" value="1"/>
</dbReference>
<gene>
    <name evidence="7" type="primary">csoR</name>
    <name evidence="7" type="ORF">KBTEX_01995</name>
</gene>
<protein>
    <recommendedName>
        <fullName evidence="5">Copper-sensing transcriptional repressor CsoR</fullName>
    </recommendedName>
    <alternativeName>
        <fullName evidence="6">Copper-sensitive operon repressor</fullName>
    </alternativeName>
</protein>
<dbReference type="EMBL" id="MN079107">
    <property type="protein sequence ID" value="QEA05671.1"/>
    <property type="molecule type" value="Genomic_DNA"/>
</dbReference>
<reference evidence="7" key="1">
    <citation type="submission" date="2019-06" db="EMBL/GenBank/DDBJ databases">
        <authorList>
            <person name="Murdoch R.W."/>
            <person name="Fathepure B."/>
        </authorList>
    </citation>
    <scope>NUCLEOTIDE SEQUENCE</scope>
</reference>
<dbReference type="InterPro" id="IPR003735">
    <property type="entry name" value="Metal_Tscrpt_repr"/>
</dbReference>
<dbReference type="Gene3D" id="1.20.58.1000">
    <property type="entry name" value="Metal-sensitive repressor, helix protomer"/>
    <property type="match status" value="1"/>
</dbReference>
<evidence type="ECO:0000256" key="2">
    <source>
        <dbReference type="ARBA" id="ARBA00011738"/>
    </source>
</evidence>
<accession>A0A5B8RAN6</accession>
<evidence type="ECO:0000256" key="3">
    <source>
        <dbReference type="ARBA" id="ARBA00022490"/>
    </source>
</evidence>
<evidence type="ECO:0000256" key="4">
    <source>
        <dbReference type="ARBA" id="ARBA00022723"/>
    </source>
</evidence>
<dbReference type="InterPro" id="IPR038390">
    <property type="entry name" value="Metal_Tscrpt_repr_sf"/>
</dbReference>
<proteinExistence type="predicted"/>
<keyword evidence="4" id="KW-0479">Metal-binding</keyword>
<evidence type="ECO:0000256" key="6">
    <source>
        <dbReference type="ARBA" id="ARBA00041544"/>
    </source>
</evidence>
<dbReference type="AlphaFoldDB" id="A0A5B8RAN6"/>
<dbReference type="GO" id="GO:0006355">
    <property type="term" value="P:regulation of DNA-templated transcription"/>
    <property type="evidence" value="ECO:0007669"/>
    <property type="project" value="InterPro"/>
</dbReference>
<dbReference type="GO" id="GO:0003677">
    <property type="term" value="F:DNA binding"/>
    <property type="evidence" value="ECO:0007669"/>
    <property type="project" value="InterPro"/>
</dbReference>